<dbReference type="InterPro" id="IPR036595">
    <property type="entry name" value="A-macroglobulin_rcpt-bd_sf"/>
</dbReference>
<evidence type="ECO:0000256" key="2">
    <source>
        <dbReference type="ARBA" id="ARBA00022690"/>
    </source>
</evidence>
<dbReference type="InterPro" id="IPR050473">
    <property type="entry name" value="A2M/Complement_sys"/>
</dbReference>
<evidence type="ECO:0000256" key="7">
    <source>
        <dbReference type="ARBA" id="ARBA00023180"/>
    </source>
</evidence>
<reference evidence="10" key="1">
    <citation type="submission" date="2020-11" db="EMBL/GenBank/DDBJ databases">
        <authorList>
            <person name="Tran Van P."/>
        </authorList>
    </citation>
    <scope>NUCLEOTIDE SEQUENCE</scope>
</reference>
<feature type="domain" description="Alpha-macroglobulin receptor-binding" evidence="9">
    <location>
        <begin position="616"/>
        <end position="705"/>
    </location>
</feature>
<dbReference type="InterPro" id="IPR019742">
    <property type="entry name" value="MacrogloblnA2_CS"/>
</dbReference>
<dbReference type="AlphaFoldDB" id="A0A7R9KEH5"/>
<dbReference type="GO" id="GO:0004867">
    <property type="term" value="F:serine-type endopeptidase inhibitor activity"/>
    <property type="evidence" value="ECO:0007669"/>
    <property type="project" value="UniProtKB-KW"/>
</dbReference>
<accession>A0A7R9KEH5</accession>
<evidence type="ECO:0000313" key="10">
    <source>
        <dbReference type="EMBL" id="CAD7621478.1"/>
    </source>
</evidence>
<keyword evidence="4" id="KW-0722">Serine protease inhibitor</keyword>
<evidence type="ECO:0000256" key="4">
    <source>
        <dbReference type="ARBA" id="ARBA00022900"/>
    </source>
</evidence>
<dbReference type="Pfam" id="PF07678">
    <property type="entry name" value="TED_complement"/>
    <property type="match status" value="1"/>
</dbReference>
<dbReference type="EMBL" id="CAJPIZ010000627">
    <property type="protein sequence ID" value="CAG2101908.1"/>
    <property type="molecule type" value="Genomic_DNA"/>
</dbReference>
<evidence type="ECO:0000259" key="9">
    <source>
        <dbReference type="SMART" id="SM01361"/>
    </source>
</evidence>
<dbReference type="PROSITE" id="PS00477">
    <property type="entry name" value="ALPHA_2_MACROGLOBULIN"/>
    <property type="match status" value="1"/>
</dbReference>
<sequence>MISSVIPDTITSWFISAFAVDQETGLGIAPTNAKVTVFRPFFIKLSLPYSIIRGESVALQAIVFNYMSKAIDAEIVMDNKELQFEFTNAGNDVNVKSGSNATEMRKSISIPANDGVSVTFMITPKTVGYIAIKMTATTQTAGDGVEDKLLVKPEGQTQYFNKALLVDLKPNANITGDNVLKKNVSIEMPTNVVPGSRRVSVSGVGDIMGPTVNNLDQLLRMPFGCGEQNMLNFVPNIVVLDYLKQSNRLTPAIKSKATLNICSGYQRELTYRRDDGSFSAFGKTDSSGSTWLTAFVLKSFLQARGVVDVDQSVIDSAVEWLFNRQQSDGSFHEPGVVLHKDMQGGSTGGKAVLTAYVLIAILNDPKANTTRRDGIAKAEAYIRSELNATKSPYDLSIIANALHLANSGFSGLAFDKLKSLAKTSGDYMWWETEANQESKDKVSANECFHLPNSYTVETTAYGLLTLVARNDIQSAVPVLRWLISKQNSNGGFASTQDTVIGIQALGSLAQRLTNTNLSLNVNFNYMVADKKETKDMKIDNNNAIVLQRIQLPIQTTSVEVEARGLGSAIVQVSYQYNLAVASESPAFSLKPVVDKTSTETYLKLSVCTHYLNGLATNMAVMDVELPSGYVADVESLPKDNQIKRIDTTKGDTNVIVYFDKITKDEICLTIPAHRVHRVADNKAVPITVYDYYNRQQTSLNTDRLYPYIRMSTKPMVTLCFRSVRNSTLTPTAANSQAPTGHGFVPTVRHRLVMDSSVRPIVKSLMVCVYTSLAPNPHRSQQSGTDWSWIPQPTVRHRLVMDSSVRPIVKSLVVAVIGSEHISVQVDVSTGAERAPTSAAIQYIIEMTFSDSTLWKSGDGYQWSSDQTSDEDSISVVTTTNTPIMSMNAKNDNTTVESIHWVIMDNDGTDFPTLV</sequence>
<dbReference type="SMART" id="SM01360">
    <property type="entry name" value="A2M"/>
    <property type="match status" value="1"/>
</dbReference>
<evidence type="ECO:0000256" key="5">
    <source>
        <dbReference type="ARBA" id="ARBA00022966"/>
    </source>
</evidence>
<dbReference type="Gene3D" id="1.50.10.20">
    <property type="match status" value="1"/>
</dbReference>
<dbReference type="SMART" id="SM01419">
    <property type="entry name" value="Thiol-ester_cl"/>
    <property type="match status" value="1"/>
</dbReference>
<dbReference type="SUPFAM" id="SSF81296">
    <property type="entry name" value="E set domains"/>
    <property type="match status" value="1"/>
</dbReference>
<dbReference type="Pfam" id="PF07677">
    <property type="entry name" value="A2M_recep"/>
    <property type="match status" value="1"/>
</dbReference>
<dbReference type="SUPFAM" id="SSF49410">
    <property type="entry name" value="Alpha-macroglobulin receptor domain"/>
    <property type="match status" value="1"/>
</dbReference>
<dbReference type="Gene3D" id="2.20.130.20">
    <property type="match status" value="1"/>
</dbReference>
<protein>
    <submittedName>
        <fullName evidence="10">Uncharacterized protein</fullName>
    </submittedName>
</protein>
<keyword evidence="11" id="KW-1185">Reference proteome</keyword>
<evidence type="ECO:0000256" key="3">
    <source>
        <dbReference type="ARBA" id="ARBA00022729"/>
    </source>
</evidence>
<dbReference type="SMART" id="SM01361">
    <property type="entry name" value="A2M_recep"/>
    <property type="match status" value="1"/>
</dbReference>
<keyword evidence="5" id="KW-0882">Thioester bond</keyword>
<keyword evidence="3" id="KW-0732">Signal</keyword>
<dbReference type="FunFam" id="2.60.40.10:FF:000155">
    <property type="entry name" value="complement C3 isoform X1"/>
    <property type="match status" value="1"/>
</dbReference>
<keyword evidence="7" id="KW-0325">Glycoprotein</keyword>
<evidence type="ECO:0000256" key="6">
    <source>
        <dbReference type="ARBA" id="ARBA00023157"/>
    </source>
</evidence>
<keyword evidence="6" id="KW-1015">Disulfide bond</keyword>
<dbReference type="EMBL" id="OC855202">
    <property type="protein sequence ID" value="CAD7621478.1"/>
    <property type="molecule type" value="Genomic_DNA"/>
</dbReference>
<evidence type="ECO:0000313" key="11">
    <source>
        <dbReference type="Proteomes" id="UP000759131"/>
    </source>
</evidence>
<dbReference type="InterPro" id="IPR013783">
    <property type="entry name" value="Ig-like_fold"/>
</dbReference>
<feature type="domain" description="Alpha-2-macroglobulin" evidence="8">
    <location>
        <begin position="4"/>
        <end position="77"/>
    </location>
</feature>
<dbReference type="InterPro" id="IPR011626">
    <property type="entry name" value="Alpha-macroglobulin_TED"/>
</dbReference>
<evidence type="ECO:0000259" key="8">
    <source>
        <dbReference type="SMART" id="SM01360"/>
    </source>
</evidence>
<dbReference type="SUPFAM" id="SSF48239">
    <property type="entry name" value="Terpenoid cyclases/Protein prenyltransferases"/>
    <property type="match status" value="1"/>
</dbReference>
<dbReference type="CDD" id="cd02897">
    <property type="entry name" value="A2M_2"/>
    <property type="match status" value="1"/>
</dbReference>
<comment type="similarity">
    <text evidence="1">Belongs to the protease inhibitor I39 (alpha-2-macroglobulin) family.</text>
</comment>
<dbReference type="Pfam" id="PF00207">
    <property type="entry name" value="A2M"/>
    <property type="match status" value="1"/>
</dbReference>
<keyword evidence="2" id="KW-0646">Protease inhibitor</keyword>
<dbReference type="FunFam" id="1.50.10.20:FF:000001">
    <property type="entry name" value="CD109 isoform 1"/>
    <property type="match status" value="1"/>
</dbReference>
<name>A0A7R9KEH5_9ACAR</name>
<dbReference type="Gene3D" id="2.60.40.10">
    <property type="entry name" value="Immunoglobulins"/>
    <property type="match status" value="1"/>
</dbReference>
<dbReference type="OrthoDB" id="6510601at2759"/>
<proteinExistence type="inferred from homology"/>
<dbReference type="GO" id="GO:0005615">
    <property type="term" value="C:extracellular space"/>
    <property type="evidence" value="ECO:0007669"/>
    <property type="project" value="InterPro"/>
</dbReference>
<dbReference type="Proteomes" id="UP000759131">
    <property type="component" value="Unassembled WGS sequence"/>
</dbReference>
<dbReference type="PANTHER" id="PTHR11412">
    <property type="entry name" value="MACROGLOBULIN / COMPLEMENT"/>
    <property type="match status" value="1"/>
</dbReference>
<dbReference type="InterPro" id="IPR014756">
    <property type="entry name" value="Ig_E-set"/>
</dbReference>
<dbReference type="Gene3D" id="2.60.120.1540">
    <property type="match status" value="1"/>
</dbReference>
<dbReference type="InterPro" id="IPR008930">
    <property type="entry name" value="Terpenoid_cyclase/PrenylTrfase"/>
</dbReference>
<gene>
    <name evidence="10" type="ORF">OSB1V03_LOCUS1949</name>
</gene>
<evidence type="ECO:0000256" key="1">
    <source>
        <dbReference type="ARBA" id="ARBA00010952"/>
    </source>
</evidence>
<dbReference type="Gene3D" id="2.60.40.690">
    <property type="entry name" value="Alpha-macroglobulin, receptor-binding domain"/>
    <property type="match status" value="1"/>
</dbReference>
<dbReference type="PANTHER" id="PTHR11412:SF136">
    <property type="entry name" value="CD109 ANTIGEN"/>
    <property type="match status" value="1"/>
</dbReference>
<dbReference type="InterPro" id="IPR009048">
    <property type="entry name" value="A-macroglobulin_rcpt-bd"/>
</dbReference>
<dbReference type="InterPro" id="IPR001599">
    <property type="entry name" value="Macroglobln_a2"/>
</dbReference>
<dbReference type="InterPro" id="IPR041813">
    <property type="entry name" value="A2M_TED"/>
</dbReference>
<dbReference type="InterPro" id="IPR047565">
    <property type="entry name" value="Alpha-macroglob_thiol-ester_cl"/>
</dbReference>
<organism evidence="10">
    <name type="scientific">Medioppia subpectinata</name>
    <dbReference type="NCBI Taxonomy" id="1979941"/>
    <lineage>
        <taxon>Eukaryota</taxon>
        <taxon>Metazoa</taxon>
        <taxon>Ecdysozoa</taxon>
        <taxon>Arthropoda</taxon>
        <taxon>Chelicerata</taxon>
        <taxon>Arachnida</taxon>
        <taxon>Acari</taxon>
        <taxon>Acariformes</taxon>
        <taxon>Sarcoptiformes</taxon>
        <taxon>Oribatida</taxon>
        <taxon>Brachypylina</taxon>
        <taxon>Oppioidea</taxon>
        <taxon>Oppiidae</taxon>
        <taxon>Medioppia</taxon>
    </lineage>
</organism>